<reference evidence="1" key="1">
    <citation type="submission" date="2014-11" db="EMBL/GenBank/DDBJ databases">
        <authorList>
            <person name="Amaro Gonzalez C."/>
        </authorList>
    </citation>
    <scope>NUCLEOTIDE SEQUENCE</scope>
</reference>
<organism evidence="1">
    <name type="scientific">Anguilla anguilla</name>
    <name type="common">European freshwater eel</name>
    <name type="synonym">Muraena anguilla</name>
    <dbReference type="NCBI Taxonomy" id="7936"/>
    <lineage>
        <taxon>Eukaryota</taxon>
        <taxon>Metazoa</taxon>
        <taxon>Chordata</taxon>
        <taxon>Craniata</taxon>
        <taxon>Vertebrata</taxon>
        <taxon>Euteleostomi</taxon>
        <taxon>Actinopterygii</taxon>
        <taxon>Neopterygii</taxon>
        <taxon>Teleostei</taxon>
        <taxon>Anguilliformes</taxon>
        <taxon>Anguillidae</taxon>
        <taxon>Anguilla</taxon>
    </lineage>
</organism>
<evidence type="ECO:0000313" key="1">
    <source>
        <dbReference type="EMBL" id="JAH19957.1"/>
    </source>
</evidence>
<proteinExistence type="predicted"/>
<protein>
    <submittedName>
        <fullName evidence="1">Uncharacterized protein</fullName>
    </submittedName>
</protein>
<sequence>MYNMGSLTIANQWHLLSSNWSEIVCGYS</sequence>
<dbReference type="EMBL" id="GBXM01088620">
    <property type="protein sequence ID" value="JAH19957.1"/>
    <property type="molecule type" value="Transcribed_RNA"/>
</dbReference>
<reference evidence="1" key="2">
    <citation type="journal article" date="2015" name="Fish Shellfish Immunol.">
        <title>Early steps in the European eel (Anguilla anguilla)-Vibrio vulnificus interaction in the gills: Role of the RtxA13 toxin.</title>
        <authorList>
            <person name="Callol A."/>
            <person name="Pajuelo D."/>
            <person name="Ebbesson L."/>
            <person name="Teles M."/>
            <person name="MacKenzie S."/>
            <person name="Amaro C."/>
        </authorList>
    </citation>
    <scope>NUCLEOTIDE SEQUENCE</scope>
</reference>
<dbReference type="AlphaFoldDB" id="A0A0E9QU41"/>
<name>A0A0E9QU41_ANGAN</name>
<accession>A0A0E9QU41</accession>